<name>A0A820LHN5_9BILA</name>
<reference evidence="1" key="1">
    <citation type="submission" date="2021-02" db="EMBL/GenBank/DDBJ databases">
        <authorList>
            <person name="Nowell W R."/>
        </authorList>
    </citation>
    <scope>NUCLEOTIDE SEQUENCE</scope>
</reference>
<accession>A0A820LHN5</accession>
<proteinExistence type="predicted"/>
<protein>
    <submittedName>
        <fullName evidence="1">Uncharacterized protein</fullName>
    </submittedName>
</protein>
<feature type="non-terminal residue" evidence="1">
    <location>
        <position position="1"/>
    </location>
</feature>
<gene>
    <name evidence="1" type="ORF">OXD698_LOCUS49116</name>
</gene>
<evidence type="ECO:0000313" key="1">
    <source>
        <dbReference type="EMBL" id="CAF4357447.1"/>
    </source>
</evidence>
<evidence type="ECO:0000313" key="2">
    <source>
        <dbReference type="Proteomes" id="UP000663844"/>
    </source>
</evidence>
<comment type="caution">
    <text evidence="1">The sequence shown here is derived from an EMBL/GenBank/DDBJ whole genome shotgun (WGS) entry which is preliminary data.</text>
</comment>
<dbReference type="AlphaFoldDB" id="A0A820LHN5"/>
<sequence>GQLIHQRNELENQQKQLCTLLNSSPIEFDENITISLVEINQKIEDHIKMLNDLKNLRLSQVSSYYHTLKQYSEQLEWIPLQSSTVEYLLSKKFDSCLTANCLNEIENTIHDLEIQIEKQRTHFFTLHNQLKHLYERLNKNPEEDYCLAYKTDSENITAFIIKQ</sequence>
<dbReference type="Pfam" id="PF03999">
    <property type="entry name" value="MAP65_ASE1"/>
    <property type="match status" value="1"/>
</dbReference>
<dbReference type="Proteomes" id="UP000663844">
    <property type="component" value="Unassembled WGS sequence"/>
</dbReference>
<dbReference type="EMBL" id="CAJOAZ010021600">
    <property type="protein sequence ID" value="CAF4357447.1"/>
    <property type="molecule type" value="Genomic_DNA"/>
</dbReference>
<feature type="non-terminal residue" evidence="1">
    <location>
        <position position="163"/>
    </location>
</feature>
<organism evidence="1 2">
    <name type="scientific">Adineta steineri</name>
    <dbReference type="NCBI Taxonomy" id="433720"/>
    <lineage>
        <taxon>Eukaryota</taxon>
        <taxon>Metazoa</taxon>
        <taxon>Spiralia</taxon>
        <taxon>Gnathifera</taxon>
        <taxon>Rotifera</taxon>
        <taxon>Eurotatoria</taxon>
        <taxon>Bdelloidea</taxon>
        <taxon>Adinetida</taxon>
        <taxon>Adinetidae</taxon>
        <taxon>Adineta</taxon>
    </lineage>
</organism>